<keyword evidence="4" id="KW-0813">Transport</keyword>
<feature type="transmembrane region" description="Helical" evidence="7">
    <location>
        <begin position="15"/>
        <end position="34"/>
    </location>
</feature>
<evidence type="ECO:0000256" key="2">
    <source>
        <dbReference type="ARBA" id="ARBA00010072"/>
    </source>
</evidence>
<proteinExistence type="inferred from homology"/>
<evidence type="ECO:0000256" key="6">
    <source>
        <dbReference type="ARBA" id="ARBA00023136"/>
    </source>
</evidence>
<evidence type="ECO:0000256" key="4">
    <source>
        <dbReference type="ARBA" id="ARBA00022970"/>
    </source>
</evidence>
<dbReference type="GO" id="GO:0005886">
    <property type="term" value="C:plasma membrane"/>
    <property type="evidence" value="ECO:0007669"/>
    <property type="project" value="TreeGrafter"/>
</dbReference>
<evidence type="ECO:0000256" key="5">
    <source>
        <dbReference type="ARBA" id="ARBA00022989"/>
    </source>
</evidence>
<evidence type="ECO:0000256" key="7">
    <source>
        <dbReference type="SAM" id="Phobius"/>
    </source>
</evidence>
<gene>
    <name evidence="9" type="ORF">S01H1_04755</name>
</gene>
<evidence type="ECO:0000313" key="9">
    <source>
        <dbReference type="EMBL" id="GAF85586.1"/>
    </source>
</evidence>
<dbReference type="Pfam" id="PF00528">
    <property type="entry name" value="BPD_transp_1"/>
    <property type="match status" value="1"/>
</dbReference>
<dbReference type="CDD" id="cd06261">
    <property type="entry name" value="TM_PBP2"/>
    <property type="match status" value="1"/>
</dbReference>
<feature type="transmembrane region" description="Helical" evidence="7">
    <location>
        <begin position="164"/>
        <end position="183"/>
    </location>
</feature>
<dbReference type="InterPro" id="IPR043429">
    <property type="entry name" value="ArtM/GltK/GlnP/TcyL/YhdX-like"/>
</dbReference>
<evidence type="ECO:0000259" key="8">
    <source>
        <dbReference type="PROSITE" id="PS50928"/>
    </source>
</evidence>
<comment type="caution">
    <text evidence="9">The sequence shown here is derived from an EMBL/GenBank/DDBJ whole genome shotgun (WGS) entry which is preliminary data.</text>
</comment>
<keyword evidence="3 7" id="KW-0812">Transmembrane</keyword>
<protein>
    <recommendedName>
        <fullName evidence="8">ABC transmembrane type-1 domain-containing protein</fullName>
    </recommendedName>
</protein>
<keyword evidence="5 7" id="KW-1133">Transmembrane helix</keyword>
<keyword evidence="4" id="KW-0029">Amino-acid transport</keyword>
<evidence type="ECO:0000256" key="1">
    <source>
        <dbReference type="ARBA" id="ARBA00004141"/>
    </source>
</evidence>
<dbReference type="InterPro" id="IPR035906">
    <property type="entry name" value="MetI-like_sf"/>
</dbReference>
<dbReference type="GO" id="GO:0006865">
    <property type="term" value="P:amino acid transport"/>
    <property type="evidence" value="ECO:0007669"/>
    <property type="project" value="UniProtKB-KW"/>
</dbReference>
<dbReference type="GO" id="GO:0055085">
    <property type="term" value="P:transmembrane transport"/>
    <property type="evidence" value="ECO:0007669"/>
    <property type="project" value="InterPro"/>
</dbReference>
<dbReference type="InterPro" id="IPR000515">
    <property type="entry name" value="MetI-like"/>
</dbReference>
<comment type="similarity">
    <text evidence="2">Belongs to the binding-protein-dependent transport system permease family. HisMQ subfamily.</text>
</comment>
<dbReference type="EMBL" id="BARS01002492">
    <property type="protein sequence ID" value="GAF85586.1"/>
    <property type="molecule type" value="Genomic_DNA"/>
</dbReference>
<reference evidence="9" key="1">
    <citation type="journal article" date="2014" name="Front. Microbiol.">
        <title>High frequency of phylogenetically diverse reductive dehalogenase-homologous genes in deep subseafloor sedimentary metagenomes.</title>
        <authorList>
            <person name="Kawai M."/>
            <person name="Futagami T."/>
            <person name="Toyoda A."/>
            <person name="Takaki Y."/>
            <person name="Nishi S."/>
            <person name="Hori S."/>
            <person name="Arai W."/>
            <person name="Tsubouchi T."/>
            <person name="Morono Y."/>
            <person name="Uchiyama I."/>
            <person name="Ito T."/>
            <person name="Fujiyama A."/>
            <person name="Inagaki F."/>
            <person name="Takami H."/>
        </authorList>
    </citation>
    <scope>NUCLEOTIDE SEQUENCE</scope>
    <source>
        <strain evidence="9">Expedition CK06-06</strain>
    </source>
</reference>
<accession>X0TE49</accession>
<name>X0TE49_9ZZZZ</name>
<dbReference type="SUPFAM" id="SSF161098">
    <property type="entry name" value="MetI-like"/>
    <property type="match status" value="1"/>
</dbReference>
<dbReference type="PANTHER" id="PTHR30614:SF20">
    <property type="entry name" value="GLUTAMINE TRANSPORT SYSTEM PERMEASE PROTEIN GLNP"/>
    <property type="match status" value="1"/>
</dbReference>
<dbReference type="PANTHER" id="PTHR30614">
    <property type="entry name" value="MEMBRANE COMPONENT OF AMINO ACID ABC TRANSPORTER"/>
    <property type="match status" value="1"/>
</dbReference>
<feature type="domain" description="ABC transmembrane type-1" evidence="8">
    <location>
        <begin position="1"/>
        <end position="183"/>
    </location>
</feature>
<dbReference type="PROSITE" id="PS50928">
    <property type="entry name" value="ABC_TM1"/>
    <property type="match status" value="1"/>
</dbReference>
<dbReference type="Gene3D" id="1.10.3720.10">
    <property type="entry name" value="MetI-like"/>
    <property type="match status" value="1"/>
</dbReference>
<organism evidence="9">
    <name type="scientific">marine sediment metagenome</name>
    <dbReference type="NCBI Taxonomy" id="412755"/>
    <lineage>
        <taxon>unclassified sequences</taxon>
        <taxon>metagenomes</taxon>
        <taxon>ecological metagenomes</taxon>
    </lineage>
</organism>
<dbReference type="AlphaFoldDB" id="X0TE49"/>
<sequence>MIGTTYVEIIRNLPALVLIFIFYFFISAQIMPLLGIEDFIRSRTGNSKEILEFLFVPTSLFTQFISGIFTIAIFEGAFITEIIRAGIESIERGQREAAHALGLSWADEMRFVVLPQAIKRILPPLSNQFISTIKDSAIVSAISIQELTFEGRQLATSTHRVFEVWISVTVMYLIITLSLSIVVNKMEKRLRKSD</sequence>
<evidence type="ECO:0000256" key="3">
    <source>
        <dbReference type="ARBA" id="ARBA00022692"/>
    </source>
</evidence>
<feature type="transmembrane region" description="Helical" evidence="7">
    <location>
        <begin position="54"/>
        <end position="74"/>
    </location>
</feature>
<keyword evidence="6 7" id="KW-0472">Membrane</keyword>
<comment type="subcellular location">
    <subcellularLocation>
        <location evidence="1">Membrane</location>
        <topology evidence="1">Multi-pass membrane protein</topology>
    </subcellularLocation>
</comment>